<feature type="modified residue" description="Phosphohistidine; by HPr" evidence="1">
    <location>
        <position position="42"/>
    </location>
</feature>
<keyword evidence="3" id="KW-1185">Reference proteome</keyword>
<gene>
    <name evidence="2" type="ORF">EZH24_05330</name>
</gene>
<evidence type="ECO:0000313" key="3">
    <source>
        <dbReference type="Proteomes" id="UP000310168"/>
    </source>
</evidence>
<reference evidence="2 3" key="1">
    <citation type="journal article" date="2019" name="Anaerobe">
        <title>Brachyspira catarrhinii sp. nov., an anaerobic intestinal spirochaete isolated from vervet monkeys may have been misidentified as Brachyspira aalborgi in previous studies.</title>
        <authorList>
            <person name="Phillips N.D."/>
            <person name="La T."/>
            <person name="Hampson D.J."/>
        </authorList>
    </citation>
    <scope>NUCLEOTIDE SEQUENCE [LARGE SCALE GENOMIC DNA]</scope>
    <source>
        <strain evidence="2 3">Z12</strain>
    </source>
</reference>
<accession>A0ABY2TRI5</accession>
<dbReference type="Gene3D" id="2.40.33.40">
    <property type="entry name" value="Phosphotransferase system, glucitol/sorbitol-specific IIA component"/>
    <property type="match status" value="1"/>
</dbReference>
<dbReference type="PROSITE" id="PS51097">
    <property type="entry name" value="PTS_EIIA_TYPE_5"/>
    <property type="match status" value="1"/>
</dbReference>
<dbReference type="InterPro" id="IPR036665">
    <property type="entry name" value="PTS_IIA_glucitol/sorbitol_sf"/>
</dbReference>
<dbReference type="PANTHER" id="PTHR40398">
    <property type="entry name" value="PTS SYSTEM GLUCITOL/SORBITOL-SPECIFIC EIIA COMPONENT"/>
    <property type="match status" value="1"/>
</dbReference>
<evidence type="ECO:0000256" key="1">
    <source>
        <dbReference type="PROSITE-ProRule" id="PRU00420"/>
    </source>
</evidence>
<name>A0ABY2TRI5_9SPIR</name>
<dbReference type="Proteomes" id="UP000310168">
    <property type="component" value="Unassembled WGS sequence"/>
</dbReference>
<dbReference type="PANTHER" id="PTHR40398:SF1">
    <property type="entry name" value="PTS SYSTEM GLUCITOL_SORBITOL-SPECIFIC EIIA COMPONENT"/>
    <property type="match status" value="1"/>
</dbReference>
<sequence length="121" mass="13219">MKYSSEIVSYGVDVKALLKEANFIIFFNEGSPSELADISVLHTKSELLNDIQVGDTVIIGTKSFTVSAVGSEACRTFSELGHATFNFSGGEEAYMPGHIMLQGEKEIAFEDIQKGAKFQIF</sequence>
<dbReference type="Pfam" id="PF03829">
    <property type="entry name" value="PTSIIA_gutA"/>
    <property type="match status" value="1"/>
</dbReference>
<organism evidence="2 3">
    <name type="scientific">Brachyspira catarrhinii</name>
    <dbReference type="NCBI Taxonomy" id="2528966"/>
    <lineage>
        <taxon>Bacteria</taxon>
        <taxon>Pseudomonadati</taxon>
        <taxon>Spirochaetota</taxon>
        <taxon>Spirochaetia</taxon>
        <taxon>Brachyspirales</taxon>
        <taxon>Brachyspiraceae</taxon>
        <taxon>Brachyspira</taxon>
    </lineage>
</organism>
<dbReference type="EMBL" id="SJDU01000103">
    <property type="protein sequence ID" value="TKZ35425.1"/>
    <property type="molecule type" value="Genomic_DNA"/>
</dbReference>
<dbReference type="SUPFAM" id="SSF141530">
    <property type="entry name" value="PTSIIA/GutA-like"/>
    <property type="match status" value="1"/>
</dbReference>
<dbReference type="RefSeq" id="WP_137998108.1">
    <property type="nucleotide sequence ID" value="NZ_SJDU01000103.1"/>
</dbReference>
<evidence type="ECO:0000313" key="2">
    <source>
        <dbReference type="EMBL" id="TKZ35425.1"/>
    </source>
</evidence>
<dbReference type="InterPro" id="IPR004716">
    <property type="entry name" value="PTS_IIA_glucitol/sorbitol-sp"/>
</dbReference>
<proteinExistence type="predicted"/>
<comment type="caution">
    <text evidence="2">The sequence shown here is derived from an EMBL/GenBank/DDBJ whole genome shotgun (WGS) entry which is preliminary data.</text>
</comment>
<protein>
    <submittedName>
        <fullName evidence="2">PTS sorbitol transporter subunit IIA</fullName>
    </submittedName>
</protein>